<accession>A0A815YME0</accession>
<evidence type="ECO:0000256" key="2">
    <source>
        <dbReference type="SAM" id="SignalP"/>
    </source>
</evidence>
<gene>
    <name evidence="4" type="ORF">GIL414_LOCUS34158</name>
    <name evidence="3" type="ORF">KQP761_LOCUS19351</name>
</gene>
<proteinExistence type="predicted"/>
<dbReference type="EMBL" id="CAJOBJ010078068">
    <property type="protein sequence ID" value="CAF4488813.1"/>
    <property type="molecule type" value="Genomic_DNA"/>
</dbReference>
<protein>
    <submittedName>
        <fullName evidence="3">Uncharacterized protein</fullName>
    </submittedName>
</protein>
<dbReference type="Proteomes" id="UP000681720">
    <property type="component" value="Unassembled WGS sequence"/>
</dbReference>
<dbReference type="AlphaFoldDB" id="A0A815YME0"/>
<feature type="signal peptide" evidence="2">
    <location>
        <begin position="1"/>
        <end position="16"/>
    </location>
</feature>
<organism evidence="3 5">
    <name type="scientific">Rotaria magnacalcarata</name>
    <dbReference type="NCBI Taxonomy" id="392030"/>
    <lineage>
        <taxon>Eukaryota</taxon>
        <taxon>Metazoa</taxon>
        <taxon>Spiralia</taxon>
        <taxon>Gnathifera</taxon>
        <taxon>Rotifera</taxon>
        <taxon>Eurotatoria</taxon>
        <taxon>Bdelloidea</taxon>
        <taxon>Philodinida</taxon>
        <taxon>Philodinidae</taxon>
        <taxon>Rotaria</taxon>
    </lineage>
</organism>
<evidence type="ECO:0000313" key="4">
    <source>
        <dbReference type="EMBL" id="CAF4488813.1"/>
    </source>
</evidence>
<evidence type="ECO:0000256" key="1">
    <source>
        <dbReference type="SAM" id="MobiDB-lite"/>
    </source>
</evidence>
<name>A0A815YME0_9BILA</name>
<evidence type="ECO:0000313" key="5">
    <source>
        <dbReference type="Proteomes" id="UP000663834"/>
    </source>
</evidence>
<dbReference type="OrthoDB" id="10063019at2759"/>
<evidence type="ECO:0000313" key="3">
    <source>
        <dbReference type="EMBL" id="CAF1572801.1"/>
    </source>
</evidence>
<feature type="chain" id="PRO_5036229393" evidence="2">
    <location>
        <begin position="17"/>
        <end position="153"/>
    </location>
</feature>
<sequence>MWVLLAVLLCIVNASGQIPESSQCEPPTCSTRAASCSTNPGCDCLALSLGLDGVCAAALPSCSYLTPCSSDNVTCTVSCTVCVINTRCNKPMCYPLALAVPQVCPPLNSSTTTTTTRSVKTTQSATTTRPATSAQPATTTRPATTTYKTTLGE</sequence>
<feature type="region of interest" description="Disordered" evidence="1">
    <location>
        <begin position="109"/>
        <end position="153"/>
    </location>
</feature>
<comment type="caution">
    <text evidence="3">The sequence shown here is derived from an EMBL/GenBank/DDBJ whole genome shotgun (WGS) entry which is preliminary data.</text>
</comment>
<dbReference type="Proteomes" id="UP000663834">
    <property type="component" value="Unassembled WGS sequence"/>
</dbReference>
<dbReference type="EMBL" id="CAJNOW010009880">
    <property type="protein sequence ID" value="CAF1572801.1"/>
    <property type="molecule type" value="Genomic_DNA"/>
</dbReference>
<reference evidence="3" key="1">
    <citation type="submission" date="2021-02" db="EMBL/GenBank/DDBJ databases">
        <authorList>
            <person name="Nowell W R."/>
        </authorList>
    </citation>
    <scope>NUCLEOTIDE SEQUENCE</scope>
</reference>
<keyword evidence="2" id="KW-0732">Signal</keyword>